<evidence type="ECO:0000259" key="3">
    <source>
        <dbReference type="Pfam" id="PF16539"/>
    </source>
</evidence>
<dbReference type="STRING" id="745411.B3C1_13608"/>
<dbReference type="Gene3D" id="2.40.10.410">
    <property type="entry name" value="FlgT, C-terminal domain"/>
    <property type="match status" value="1"/>
</dbReference>
<dbReference type="RefSeq" id="WP_008485518.1">
    <property type="nucleotide sequence ID" value="NZ_AMRI01000020.1"/>
</dbReference>
<dbReference type="Gene3D" id="3.30.1660.40">
    <property type="entry name" value="FlgT, N-terminal domain"/>
    <property type="match status" value="1"/>
</dbReference>
<feature type="signal peptide" evidence="1">
    <location>
        <begin position="1"/>
        <end position="19"/>
    </location>
</feature>
<keyword evidence="6" id="KW-1185">Reference proteome</keyword>
<evidence type="ECO:0000259" key="2">
    <source>
        <dbReference type="Pfam" id="PF16538"/>
    </source>
</evidence>
<gene>
    <name evidence="5" type="ORF">B3C1_13608</name>
</gene>
<dbReference type="Pfam" id="PF16538">
    <property type="entry name" value="FlgT_C"/>
    <property type="match status" value="1"/>
</dbReference>
<feature type="domain" description="Flagellar assembly protein T N-terminal" evidence="4">
    <location>
        <begin position="20"/>
        <end position="107"/>
    </location>
</feature>
<feature type="domain" description="Flagellar assembly protein T middle" evidence="3">
    <location>
        <begin position="112"/>
        <end position="259"/>
    </location>
</feature>
<sequence length="383" mass="42393">MVVLTRFWLLWLCCAPLQAAWYNGTGTAPVINDNQALARQQAARAALRDALLQAGASVSLMGEVADGTLTDSLFQVRAQGHINQVQKLEEHIKDDRVTVTLRADIWNDGALCDSHLTSKSLVLVPFSLKEPQQSAWGALEALPQVLSQRLLAELTQASADFLPKTLLPAPLALDPDQLALADRQALQALALQYQAQYLVLGRISNLALGRVEGGLLSKDQLVRQFAMELYLIDGISGLPILSRPYQSRTYWPFALNARVGAGSDQLWQSAYGLEIQRLLRQGVEDMSEALKCVRPKARVVRVGHDSLDVAMGARQGVRIGDVFRLLHQYHLGGDQGYSSLDEEQRELEVVQVFPDHSQLAPQNGDMPMNIQIRDLVQLDSFWE</sequence>
<comment type="caution">
    <text evidence="5">The sequence shown here is derived from an EMBL/GenBank/DDBJ whole genome shotgun (WGS) entry which is preliminary data.</text>
</comment>
<dbReference type="Pfam" id="PF16539">
    <property type="entry name" value="FlgT_M"/>
    <property type="match status" value="1"/>
</dbReference>
<keyword evidence="1" id="KW-0732">Signal</keyword>
<dbReference type="InterPro" id="IPR032370">
    <property type="entry name" value="FlgT_N"/>
</dbReference>
<accession>K2J6A4</accession>
<evidence type="ECO:0000313" key="5">
    <source>
        <dbReference type="EMBL" id="EKE70578.1"/>
    </source>
</evidence>
<dbReference type="eggNOG" id="ENOG502ZAC4">
    <property type="taxonomic scope" value="Bacteria"/>
</dbReference>
<feature type="domain" description="Flagellar assembly protein T C-terminal" evidence="2">
    <location>
        <begin position="309"/>
        <end position="376"/>
    </location>
</feature>
<name>K2J6A4_9GAMM</name>
<dbReference type="InterPro" id="IPR038165">
    <property type="entry name" value="FlgT_C_sf"/>
</dbReference>
<dbReference type="Gene3D" id="3.40.50.10610">
    <property type="entry name" value="ABC-type transport auxiliary lipoprotein component"/>
    <property type="match status" value="1"/>
</dbReference>
<evidence type="ECO:0000313" key="6">
    <source>
        <dbReference type="Proteomes" id="UP000006755"/>
    </source>
</evidence>
<dbReference type="OrthoDB" id="8778507at2"/>
<dbReference type="InterPro" id="IPR032388">
    <property type="entry name" value="FlgT_C"/>
</dbReference>
<dbReference type="EMBL" id="AMRI01000020">
    <property type="protein sequence ID" value="EKE70578.1"/>
    <property type="molecule type" value="Genomic_DNA"/>
</dbReference>
<dbReference type="AlphaFoldDB" id="K2J6A4"/>
<dbReference type="InterPro" id="IPR038180">
    <property type="entry name" value="FlgT_N_sf"/>
</dbReference>
<organism evidence="5 6">
    <name type="scientific">Gallaecimonas xiamenensis 3-C-1</name>
    <dbReference type="NCBI Taxonomy" id="745411"/>
    <lineage>
        <taxon>Bacteria</taxon>
        <taxon>Pseudomonadati</taxon>
        <taxon>Pseudomonadota</taxon>
        <taxon>Gammaproteobacteria</taxon>
        <taxon>Enterobacterales</taxon>
        <taxon>Gallaecimonadaceae</taxon>
        <taxon>Gallaecimonas</taxon>
    </lineage>
</organism>
<proteinExistence type="predicted"/>
<evidence type="ECO:0008006" key="7">
    <source>
        <dbReference type="Google" id="ProtNLM"/>
    </source>
</evidence>
<dbReference type="InterPro" id="IPR032386">
    <property type="entry name" value="FlgT_M"/>
</dbReference>
<evidence type="ECO:0000256" key="1">
    <source>
        <dbReference type="SAM" id="SignalP"/>
    </source>
</evidence>
<evidence type="ECO:0000259" key="4">
    <source>
        <dbReference type="Pfam" id="PF16548"/>
    </source>
</evidence>
<feature type="chain" id="PRO_5003858793" description="Lipoprotein" evidence="1">
    <location>
        <begin position="20"/>
        <end position="383"/>
    </location>
</feature>
<dbReference type="Pfam" id="PF16548">
    <property type="entry name" value="FlgT_N"/>
    <property type="match status" value="1"/>
</dbReference>
<reference evidence="5 6" key="1">
    <citation type="journal article" date="2012" name="J. Bacteriol.">
        <title>Genome Sequence of Gallaecimonas xiamenensis Type Strain 3-C-1.</title>
        <authorList>
            <person name="Lai Q."/>
            <person name="Wang L."/>
            <person name="Wang W."/>
            <person name="Shao Z."/>
        </authorList>
    </citation>
    <scope>NUCLEOTIDE SEQUENCE [LARGE SCALE GENOMIC DNA]</scope>
    <source>
        <strain evidence="5 6">3-C-1</strain>
    </source>
</reference>
<protein>
    <recommendedName>
        <fullName evidence="7">Lipoprotein</fullName>
    </recommendedName>
</protein>
<dbReference type="Proteomes" id="UP000006755">
    <property type="component" value="Unassembled WGS sequence"/>
</dbReference>